<gene>
    <name evidence="3" type="ORF">ACGLYG10_0636</name>
</gene>
<feature type="compositionally biased region" description="Basic and acidic residues" evidence="1">
    <location>
        <begin position="519"/>
        <end position="530"/>
    </location>
</feature>
<dbReference type="AlphaFoldDB" id="A0A1M4RWS5"/>
<feature type="compositionally biased region" description="Basic residues" evidence="1">
    <location>
        <begin position="504"/>
        <end position="516"/>
    </location>
</feature>
<reference evidence="4" key="1">
    <citation type="submission" date="2016-09" db="EMBL/GenBank/DDBJ databases">
        <authorList>
            <person name="Strepis N."/>
        </authorList>
    </citation>
    <scope>NUCLEOTIDE SEQUENCE [LARGE SCALE GENOMIC DNA]</scope>
</reference>
<feature type="transmembrane region" description="Helical" evidence="2">
    <location>
        <begin position="396"/>
        <end position="423"/>
    </location>
</feature>
<sequence length="530" mass="58929">MSECEDVRGDGSQPRGTASLDDGNDTKEPEQEPAPQKSEPTNRAKNAVGTEQADGLHRFLRRFKGAFAAEKDGSATTPENVGQDKTLGEKRRGKRDRLYSRNLTWEHGGNLAMMTVPGMLGLLGWTMWLLAKDLPESSLEVMFVELMEIRRISRQCLAATPDVGLEGFNQCPFGLDLSVSAGMTLVSGLFGVECVIIAVFSFQSRASVGRHNRRETIMSHVWSDPGRALVFWLIMYCCVWLPILYVCLVWTPGLEVLPERPLGVVLLSMWPIWVVAAASVVIPIWLYGYAVKYTLKDVERRRHTVWWEYERAYRLIRVKVASDVEARDVVQARGKAAHVGRWIAFGLMLLIGPLLAGTFLPYAPARFLGLFSVLALLDAFCVYFVAYAWSWGRAQGVFLVIVSGFAGCFCAVVTVMCFMVYGVVASSPASIPAGLAVLVLLVLAWSVVIMRGVDAAMHPVTVIRARLAMRRSDELVWLRAQERRLVSMGMGESAVKARLRGLRRAASRKRPSKRLRAGGAERSRRTDKRC</sequence>
<feature type="region of interest" description="Disordered" evidence="1">
    <location>
        <begin position="1"/>
        <end position="51"/>
    </location>
</feature>
<evidence type="ECO:0000256" key="1">
    <source>
        <dbReference type="SAM" id="MobiDB-lite"/>
    </source>
</evidence>
<accession>A0A1M4RWS5</accession>
<protein>
    <recommendedName>
        <fullName evidence="5">Transmembrane protein</fullName>
    </recommendedName>
</protein>
<feature type="transmembrane region" description="Helical" evidence="2">
    <location>
        <begin position="429"/>
        <end position="449"/>
    </location>
</feature>
<keyword evidence="2" id="KW-1133">Transmembrane helix</keyword>
<feature type="transmembrane region" description="Helical" evidence="2">
    <location>
        <begin position="368"/>
        <end position="389"/>
    </location>
</feature>
<dbReference type="EMBL" id="FQTT01000002">
    <property type="protein sequence ID" value="SHE24435.1"/>
    <property type="molecule type" value="Genomic_DNA"/>
</dbReference>
<evidence type="ECO:0008006" key="5">
    <source>
        <dbReference type="Google" id="ProtNLM"/>
    </source>
</evidence>
<evidence type="ECO:0000313" key="4">
    <source>
        <dbReference type="Proteomes" id="UP000184291"/>
    </source>
</evidence>
<keyword evidence="4" id="KW-1185">Reference proteome</keyword>
<proteinExistence type="predicted"/>
<dbReference type="Proteomes" id="UP000184291">
    <property type="component" value="Unassembled WGS sequence"/>
</dbReference>
<evidence type="ECO:0000313" key="3">
    <source>
        <dbReference type="EMBL" id="SHE24435.1"/>
    </source>
</evidence>
<feature type="transmembrane region" description="Helical" evidence="2">
    <location>
        <begin position="111"/>
        <end position="131"/>
    </location>
</feature>
<organism evidence="3 4">
    <name type="scientific">Actinomyces glycerinitolerans</name>
    <dbReference type="NCBI Taxonomy" id="1892869"/>
    <lineage>
        <taxon>Bacteria</taxon>
        <taxon>Bacillati</taxon>
        <taxon>Actinomycetota</taxon>
        <taxon>Actinomycetes</taxon>
        <taxon>Actinomycetales</taxon>
        <taxon>Actinomycetaceae</taxon>
        <taxon>Actinomyces</taxon>
    </lineage>
</organism>
<name>A0A1M4RWS5_9ACTO</name>
<dbReference type="OrthoDB" id="3254329at2"/>
<dbReference type="RefSeq" id="WP_139240772.1">
    <property type="nucleotide sequence ID" value="NZ_FQTT01000002.1"/>
</dbReference>
<feature type="region of interest" description="Disordered" evidence="1">
    <location>
        <begin position="504"/>
        <end position="530"/>
    </location>
</feature>
<keyword evidence="2" id="KW-0472">Membrane</keyword>
<evidence type="ECO:0000256" key="2">
    <source>
        <dbReference type="SAM" id="Phobius"/>
    </source>
</evidence>
<feature type="transmembrane region" description="Helical" evidence="2">
    <location>
        <begin position="271"/>
        <end position="291"/>
    </location>
</feature>
<keyword evidence="2" id="KW-0812">Transmembrane</keyword>
<feature type="region of interest" description="Disordered" evidence="1">
    <location>
        <begin position="70"/>
        <end position="93"/>
    </location>
</feature>
<feature type="transmembrane region" description="Helical" evidence="2">
    <location>
        <begin position="229"/>
        <end position="251"/>
    </location>
</feature>
<feature type="transmembrane region" description="Helical" evidence="2">
    <location>
        <begin position="185"/>
        <end position="208"/>
    </location>
</feature>
<feature type="transmembrane region" description="Helical" evidence="2">
    <location>
        <begin position="342"/>
        <end position="362"/>
    </location>
</feature>